<feature type="domain" description="DUF4124" evidence="2">
    <location>
        <begin position="16"/>
        <end position="67"/>
    </location>
</feature>
<dbReference type="Pfam" id="PF13511">
    <property type="entry name" value="DUF4124"/>
    <property type="match status" value="1"/>
</dbReference>
<dbReference type="STRING" id="83767.SAMN05660652_02280"/>
<sequence length="174" mass="18666">MSRRTLTIVQLLLLTAVLSAANSQAQTLYRWIDRTSGQTVFSDRPPPPGSTAAEVKSEAKASADEAPLPYAVRLAAERFPVTLYTLSRCLEPCRLARDLLNGRGVPFTESLADTAEEQDALAARLGGDIAIPSLFVGTQGFRGFEATAWHNLLDLAGYPASAPYGAKPSGIFKQ</sequence>
<gene>
    <name evidence="3" type="ORF">SAMN05660652_02280</name>
</gene>
<accession>A0A1G8FC61</accession>
<dbReference type="Gene3D" id="3.40.30.10">
    <property type="entry name" value="Glutaredoxin"/>
    <property type="match status" value="1"/>
</dbReference>
<reference evidence="3 4" key="1">
    <citation type="submission" date="2016-10" db="EMBL/GenBank/DDBJ databases">
        <authorList>
            <person name="de Groot N.N."/>
        </authorList>
    </citation>
    <scope>NUCLEOTIDE SEQUENCE [LARGE SCALE GENOMIC DNA]</scope>
    <source>
        <strain evidence="3 4">DSM 5885</strain>
    </source>
</reference>
<proteinExistence type="predicted"/>
<evidence type="ECO:0000256" key="1">
    <source>
        <dbReference type="SAM" id="SignalP"/>
    </source>
</evidence>
<dbReference type="InterPro" id="IPR025392">
    <property type="entry name" value="DUF4124"/>
</dbReference>
<dbReference type="Proteomes" id="UP000198607">
    <property type="component" value="Unassembled WGS sequence"/>
</dbReference>
<organism evidence="3 4">
    <name type="scientific">Propionivibrio dicarboxylicus</name>
    <dbReference type="NCBI Taxonomy" id="83767"/>
    <lineage>
        <taxon>Bacteria</taxon>
        <taxon>Pseudomonadati</taxon>
        <taxon>Pseudomonadota</taxon>
        <taxon>Betaproteobacteria</taxon>
        <taxon>Rhodocyclales</taxon>
        <taxon>Rhodocyclaceae</taxon>
        <taxon>Propionivibrio</taxon>
    </lineage>
</organism>
<dbReference type="EMBL" id="FNCY01000009">
    <property type="protein sequence ID" value="SDH79710.1"/>
    <property type="molecule type" value="Genomic_DNA"/>
</dbReference>
<dbReference type="SUPFAM" id="SSF52833">
    <property type="entry name" value="Thioredoxin-like"/>
    <property type="match status" value="1"/>
</dbReference>
<dbReference type="AlphaFoldDB" id="A0A1G8FC61"/>
<evidence type="ECO:0000313" key="3">
    <source>
        <dbReference type="EMBL" id="SDH79710.1"/>
    </source>
</evidence>
<keyword evidence="4" id="KW-1185">Reference proteome</keyword>
<feature type="chain" id="PRO_5011747112" evidence="1">
    <location>
        <begin position="26"/>
        <end position="174"/>
    </location>
</feature>
<dbReference type="InterPro" id="IPR036249">
    <property type="entry name" value="Thioredoxin-like_sf"/>
</dbReference>
<name>A0A1G8FC61_9RHOO</name>
<evidence type="ECO:0000313" key="4">
    <source>
        <dbReference type="Proteomes" id="UP000198607"/>
    </source>
</evidence>
<feature type="signal peptide" evidence="1">
    <location>
        <begin position="1"/>
        <end position="25"/>
    </location>
</feature>
<keyword evidence="1" id="KW-0732">Signal</keyword>
<evidence type="ECO:0000259" key="2">
    <source>
        <dbReference type="Pfam" id="PF13511"/>
    </source>
</evidence>
<dbReference type="OrthoDB" id="8794394at2"/>
<dbReference type="PROSITE" id="PS51354">
    <property type="entry name" value="GLUTAREDOXIN_2"/>
    <property type="match status" value="1"/>
</dbReference>
<dbReference type="RefSeq" id="WP_091937730.1">
    <property type="nucleotide sequence ID" value="NZ_FNCY01000009.1"/>
</dbReference>
<protein>
    <submittedName>
        <fullName evidence="3">Glutaredoxin</fullName>
    </submittedName>
</protein>